<evidence type="ECO:0000259" key="11">
    <source>
        <dbReference type="Pfam" id="PF07819"/>
    </source>
</evidence>
<feature type="transmembrane region" description="Helical" evidence="10">
    <location>
        <begin position="999"/>
        <end position="1015"/>
    </location>
</feature>
<keyword evidence="3 10" id="KW-0813">Transport</keyword>
<evidence type="ECO:0000313" key="14">
    <source>
        <dbReference type="Proteomes" id="UP001479436"/>
    </source>
</evidence>
<dbReference type="Pfam" id="PF25140">
    <property type="entry name" value="PGAP1_TMD"/>
    <property type="match status" value="1"/>
</dbReference>
<keyword evidence="6 10" id="KW-0256">Endoplasmic reticulum</keyword>
<feature type="transmembrane region" description="Helical" evidence="10">
    <location>
        <begin position="739"/>
        <end position="760"/>
    </location>
</feature>
<dbReference type="Proteomes" id="UP001479436">
    <property type="component" value="Unassembled WGS sequence"/>
</dbReference>
<proteinExistence type="inferred from homology"/>
<dbReference type="InterPro" id="IPR012908">
    <property type="entry name" value="PGAP1-ab_dom-like"/>
</dbReference>
<evidence type="ECO:0000256" key="9">
    <source>
        <dbReference type="ARBA" id="ARBA00023136"/>
    </source>
</evidence>
<sequence length="1037" mass="118251">MADNHTMRKSDKVKPEPYILIDKRASSSKTLLELNNRRIFNLSWPVILVALATLAFLGFVLDSFLNHQLDPKGCEMSYMRPVFLKQNDFNHLHTKYTKKYELYLYREHGYDQTNSPPNGIPVLFIPGNAGSYKQVRSIASGAAELYYDTVAHQEGAAKNGILNLDFFSVDFNEELSALHGHSLLEQAEYVNDAIKYILALYNQRNSYPTYPTAQFPTPKSVLIIGHSMGGVVARTLITLPNYLNDSINTIVTLATPHMASPAPIERVGTNLYARITEYWKSGYTTNVTSSAFENMALISIAGGNHDTIISSDFSDISTIVPPSNGFTVFTTTIPDVWLTMDHQCILWCAEIVRTLAKTLLSVVDAKHPGQTKLISERVFEFRRNLLSGLETDMVQQLIDNTSDSFSAIDLNTTSHEIVPFDERLVLNGRQETPKTYPKFHLYSIPEQSTANFSFSLFTNQKPEKHGFFNLVLCKRIGQKETIDCADVSHIAAPLPGDSNQGANGRVWFLNLEEDMLQSYSYVGISYNREGYWSSNHYLFAEFYNPEENRLDVKFTLSNLLFKKIQVSPFPKRRSLFTTLNIDIEENPLLAYRMSVTPLDNQESSQPALFLPMVRQYSSSPMHESKFWHNISEVNVNYHGPTPFAMMQPSLLEPFVRPAWKGVEFQFWIDPRINTQYKVEFWLDWYGSLGRTARRCDMVLAAFPFLIIIKLFQIQFSFWNKNGVFPTFGHALKLFIWNHLWKIVVLISSLAVVQSIFLPMLQSASILSLENLPINISGILVGDRGSILWLLNPIFLVVAVGTVIVIWLLVTLVIIIIAEVSGFIENRIPGLAGFISRPNESDAKRLRRRVVTTLILFLLVATFVPFQFAYCSAFLVQLFSCVRTMLRAKISNKGKDSSQALWDRYHYQSSMLMLMFTLLPYNIPVLIVWIRNLAAHWFTQAPADHSLFAIAPIMVYVEMTINKMLPRFSERLSNWTRYIVNMIVVVTLIYGVRFPYLVHYITNGFVLWLVGLYLSHSKTVQSLVEKLLGSWINTKKRS</sequence>
<dbReference type="InterPro" id="IPR039529">
    <property type="entry name" value="PGAP1/BST1"/>
</dbReference>
<name>A0ABR2X2M9_9FUNG</name>
<evidence type="ECO:0000256" key="8">
    <source>
        <dbReference type="ARBA" id="ARBA00022989"/>
    </source>
</evidence>
<evidence type="ECO:0000259" key="12">
    <source>
        <dbReference type="Pfam" id="PF25140"/>
    </source>
</evidence>
<evidence type="ECO:0000256" key="7">
    <source>
        <dbReference type="ARBA" id="ARBA00022927"/>
    </source>
</evidence>
<organism evidence="13 14">
    <name type="scientific">Basidiobolus ranarum</name>
    <dbReference type="NCBI Taxonomy" id="34480"/>
    <lineage>
        <taxon>Eukaryota</taxon>
        <taxon>Fungi</taxon>
        <taxon>Fungi incertae sedis</taxon>
        <taxon>Zoopagomycota</taxon>
        <taxon>Entomophthoromycotina</taxon>
        <taxon>Basidiobolomycetes</taxon>
        <taxon>Basidiobolales</taxon>
        <taxon>Basidiobolaceae</taxon>
        <taxon>Basidiobolus</taxon>
    </lineage>
</organism>
<feature type="domain" description="GPI inositol-deacylase transmembrane" evidence="12">
    <location>
        <begin position="698"/>
        <end position="1012"/>
    </location>
</feature>
<feature type="transmembrane region" description="Helical" evidence="10">
    <location>
        <begin position="910"/>
        <end position="930"/>
    </location>
</feature>
<dbReference type="InterPro" id="IPR029058">
    <property type="entry name" value="AB_hydrolase_fold"/>
</dbReference>
<evidence type="ECO:0000256" key="6">
    <source>
        <dbReference type="ARBA" id="ARBA00022824"/>
    </source>
</evidence>
<dbReference type="Pfam" id="PF07819">
    <property type="entry name" value="PGAP1"/>
    <property type="match status" value="1"/>
</dbReference>
<comment type="caution">
    <text evidence="13">The sequence shown here is derived from an EMBL/GenBank/DDBJ whole genome shotgun (WGS) entry which is preliminary data.</text>
</comment>
<evidence type="ECO:0000313" key="13">
    <source>
        <dbReference type="EMBL" id="KAK9768014.1"/>
    </source>
</evidence>
<protein>
    <recommendedName>
        <fullName evidence="10">GPI inositol-deacylase</fullName>
        <ecNumber evidence="10">3.1.-.-</ecNumber>
    </recommendedName>
</protein>
<dbReference type="PANTHER" id="PTHR15495:SF7">
    <property type="entry name" value="GPI INOSITOL-DEACYLASE"/>
    <property type="match status" value="1"/>
</dbReference>
<reference evidence="13 14" key="1">
    <citation type="submission" date="2023-04" db="EMBL/GenBank/DDBJ databases">
        <title>Genome of Basidiobolus ranarum AG-B5.</title>
        <authorList>
            <person name="Stajich J.E."/>
            <person name="Carter-House D."/>
            <person name="Gryganskyi A."/>
        </authorList>
    </citation>
    <scope>NUCLEOTIDE SEQUENCE [LARGE SCALE GENOMIC DNA]</scope>
    <source>
        <strain evidence="13 14">AG-B5</strain>
    </source>
</reference>
<dbReference type="InterPro" id="IPR056824">
    <property type="entry name" value="PGAP1_TMD"/>
</dbReference>
<feature type="transmembrane region" description="Helical" evidence="10">
    <location>
        <begin position="793"/>
        <end position="817"/>
    </location>
</feature>
<keyword evidence="8 10" id="KW-1133">Transmembrane helix</keyword>
<dbReference type="EC" id="3.1.-.-" evidence="10"/>
<dbReference type="EMBL" id="JASJQH010000040">
    <property type="protein sequence ID" value="KAK9768014.1"/>
    <property type="molecule type" value="Genomic_DNA"/>
</dbReference>
<keyword evidence="5 10" id="KW-0378">Hydrolase</keyword>
<accession>A0ABR2X2M9</accession>
<keyword evidence="14" id="KW-1185">Reference proteome</keyword>
<keyword evidence="9 10" id="KW-0472">Membrane</keyword>
<dbReference type="SUPFAM" id="SSF53474">
    <property type="entry name" value="alpha/beta-Hydrolases"/>
    <property type="match status" value="1"/>
</dbReference>
<evidence type="ECO:0000256" key="10">
    <source>
        <dbReference type="RuleBase" id="RU365011"/>
    </source>
</evidence>
<comment type="subcellular location">
    <subcellularLocation>
        <location evidence="1">Endoplasmic reticulum membrane</location>
        <topology evidence="1">Multi-pass membrane protein</topology>
    </subcellularLocation>
</comment>
<evidence type="ECO:0000256" key="3">
    <source>
        <dbReference type="ARBA" id="ARBA00022448"/>
    </source>
</evidence>
<evidence type="ECO:0000256" key="1">
    <source>
        <dbReference type="ARBA" id="ARBA00004477"/>
    </source>
</evidence>
<feature type="transmembrane region" description="Helical" evidence="10">
    <location>
        <begin position="977"/>
        <end position="993"/>
    </location>
</feature>
<keyword evidence="4 10" id="KW-0812">Transmembrane</keyword>
<comment type="function">
    <text evidence="10">Involved in inositol deacylation of GPI-anchored proteins which plays important roles in the quality control and ER-associated degradation of GPI-anchored proteins.</text>
</comment>
<feature type="domain" description="GPI inositol-deacylase PGAP1-like alpha/beta" evidence="11">
    <location>
        <begin position="117"/>
        <end position="361"/>
    </location>
</feature>
<dbReference type="PANTHER" id="PTHR15495">
    <property type="entry name" value="NEGATIVE REGULATOR OF VESICLE FORMATION-RELATED"/>
    <property type="match status" value="1"/>
</dbReference>
<comment type="similarity">
    <text evidence="2 10">Belongs to the GPI inositol-deacylase family.</text>
</comment>
<evidence type="ECO:0000256" key="4">
    <source>
        <dbReference type="ARBA" id="ARBA00022692"/>
    </source>
</evidence>
<keyword evidence="7 10" id="KW-0653">Protein transport</keyword>
<dbReference type="Gene3D" id="3.40.50.1820">
    <property type="entry name" value="alpha/beta hydrolase"/>
    <property type="match status" value="1"/>
</dbReference>
<feature type="transmembrane region" description="Helical" evidence="10">
    <location>
        <begin position="39"/>
        <end position="61"/>
    </location>
</feature>
<evidence type="ECO:0000256" key="2">
    <source>
        <dbReference type="ARBA" id="ARBA00006931"/>
    </source>
</evidence>
<evidence type="ECO:0000256" key="5">
    <source>
        <dbReference type="ARBA" id="ARBA00022801"/>
    </source>
</evidence>
<gene>
    <name evidence="13" type="primary">BST1</name>
    <name evidence="13" type="ORF">K7432_001698</name>
</gene>
<feature type="transmembrane region" description="Helical" evidence="10">
    <location>
        <begin position="849"/>
        <end position="867"/>
    </location>
</feature>
<feature type="transmembrane region" description="Helical" evidence="10">
    <location>
        <begin position="697"/>
        <end position="718"/>
    </location>
</feature>